<dbReference type="Proteomes" id="UP001500782">
    <property type="component" value="Unassembled WGS sequence"/>
</dbReference>
<evidence type="ECO:0000259" key="3">
    <source>
        <dbReference type="PROSITE" id="PS51186"/>
    </source>
</evidence>
<gene>
    <name evidence="4" type="ORF">GCM10008967_08860</name>
</gene>
<dbReference type="InterPro" id="IPR016181">
    <property type="entry name" value="Acyl_CoA_acyltransferase"/>
</dbReference>
<evidence type="ECO:0000313" key="5">
    <source>
        <dbReference type="Proteomes" id="UP001500782"/>
    </source>
</evidence>
<dbReference type="PANTHER" id="PTHR43420">
    <property type="entry name" value="ACETYLTRANSFERASE"/>
    <property type="match status" value="1"/>
</dbReference>
<dbReference type="InterPro" id="IPR000182">
    <property type="entry name" value="GNAT_dom"/>
</dbReference>
<sequence length="312" mass="36287">MNITIRKFTDNDVNFLVYLHNQSTRLEKRNNYKTLMQFNEFLDEPGEEIRANTFVAEVNSQIVGYNALCLVKGEEHINVYSYGTVEPGHRRIGVGTELLKHSLKHLEQMANYLNKRIIFNLMVRLESPGQNELAQKLMLNKHTDLLSMKLELNQYQVQDPPDMEYRFSLPSKVDANTWAHIYNDAFSWSKNINQLTKESVLYEFNSSEFSPDLYILVRDEHNTPVGFVAAHEEDEAKCVISTLALLSEHQGKGVGKSLLIEVLNRMKLKDFKEVRLTVDYQNPTAAIPLYKRIGFMEKTRIIHFTYDMYPKK</sequence>
<dbReference type="SUPFAM" id="SSF55729">
    <property type="entry name" value="Acyl-CoA N-acyltransferases (Nat)"/>
    <property type="match status" value="2"/>
</dbReference>
<dbReference type="Gene3D" id="3.40.630.30">
    <property type="match status" value="1"/>
</dbReference>
<dbReference type="PROSITE" id="PS51186">
    <property type="entry name" value="GNAT"/>
    <property type="match status" value="2"/>
</dbReference>
<keyword evidence="5" id="KW-1185">Reference proteome</keyword>
<feature type="domain" description="N-acetyltransferase" evidence="3">
    <location>
        <begin position="163"/>
        <end position="312"/>
    </location>
</feature>
<name>A0ABN0VYF8_9BACI</name>
<dbReference type="Pfam" id="PF13508">
    <property type="entry name" value="Acetyltransf_7"/>
    <property type="match status" value="1"/>
</dbReference>
<dbReference type="InterPro" id="IPR050680">
    <property type="entry name" value="YpeA/RimI_acetyltransf"/>
</dbReference>
<reference evidence="4 5" key="1">
    <citation type="journal article" date="2019" name="Int. J. Syst. Evol. Microbiol.">
        <title>The Global Catalogue of Microorganisms (GCM) 10K type strain sequencing project: providing services to taxonomists for standard genome sequencing and annotation.</title>
        <authorList>
            <consortium name="The Broad Institute Genomics Platform"/>
            <consortium name="The Broad Institute Genome Sequencing Center for Infectious Disease"/>
            <person name="Wu L."/>
            <person name="Ma J."/>
        </authorList>
    </citation>
    <scope>NUCLEOTIDE SEQUENCE [LARGE SCALE GENOMIC DNA]</scope>
    <source>
        <strain evidence="4 5">JCM 9731</strain>
    </source>
</reference>
<accession>A0ABN0VYF8</accession>
<proteinExistence type="predicted"/>
<keyword evidence="2" id="KW-0012">Acyltransferase</keyword>
<protein>
    <recommendedName>
        <fullName evidence="3">N-acetyltransferase domain-containing protein</fullName>
    </recommendedName>
</protein>
<dbReference type="EMBL" id="BAAADJ010000007">
    <property type="protein sequence ID" value="GAA0320529.1"/>
    <property type="molecule type" value="Genomic_DNA"/>
</dbReference>
<organism evidence="4 5">
    <name type="scientific">Bacillus carboniphilus</name>
    <dbReference type="NCBI Taxonomy" id="86663"/>
    <lineage>
        <taxon>Bacteria</taxon>
        <taxon>Bacillati</taxon>
        <taxon>Bacillota</taxon>
        <taxon>Bacilli</taxon>
        <taxon>Bacillales</taxon>
        <taxon>Bacillaceae</taxon>
        <taxon>Bacillus</taxon>
    </lineage>
</organism>
<feature type="domain" description="N-acetyltransferase" evidence="3">
    <location>
        <begin position="3"/>
        <end position="153"/>
    </location>
</feature>
<dbReference type="Pfam" id="PF00583">
    <property type="entry name" value="Acetyltransf_1"/>
    <property type="match status" value="1"/>
</dbReference>
<dbReference type="CDD" id="cd04301">
    <property type="entry name" value="NAT_SF"/>
    <property type="match status" value="2"/>
</dbReference>
<evidence type="ECO:0000256" key="2">
    <source>
        <dbReference type="ARBA" id="ARBA00023315"/>
    </source>
</evidence>
<evidence type="ECO:0000256" key="1">
    <source>
        <dbReference type="ARBA" id="ARBA00022679"/>
    </source>
</evidence>
<comment type="caution">
    <text evidence="4">The sequence shown here is derived from an EMBL/GenBank/DDBJ whole genome shotgun (WGS) entry which is preliminary data.</text>
</comment>
<keyword evidence="1" id="KW-0808">Transferase</keyword>
<evidence type="ECO:0000313" key="4">
    <source>
        <dbReference type="EMBL" id="GAA0320529.1"/>
    </source>
</evidence>
<dbReference type="RefSeq" id="WP_343796728.1">
    <property type="nucleotide sequence ID" value="NZ_BAAADJ010000007.1"/>
</dbReference>